<accession>A0A137S2J5</accession>
<organism evidence="2 3">
    <name type="scientific">Marinobacter excellens LAMA 842</name>
    <dbReference type="NCBI Taxonomy" id="1306954"/>
    <lineage>
        <taxon>Bacteria</taxon>
        <taxon>Pseudomonadati</taxon>
        <taxon>Pseudomonadota</taxon>
        <taxon>Gammaproteobacteria</taxon>
        <taxon>Pseudomonadales</taxon>
        <taxon>Marinobacteraceae</taxon>
        <taxon>Marinobacter</taxon>
    </lineage>
</organism>
<feature type="transmembrane region" description="Helical" evidence="1">
    <location>
        <begin position="26"/>
        <end position="45"/>
    </location>
</feature>
<keyword evidence="1" id="KW-0472">Membrane</keyword>
<evidence type="ECO:0000313" key="3">
    <source>
        <dbReference type="Proteomes" id="UP000070282"/>
    </source>
</evidence>
<protein>
    <submittedName>
        <fullName evidence="2">Uncharacterized protein</fullName>
    </submittedName>
</protein>
<dbReference type="Proteomes" id="UP000070282">
    <property type="component" value="Unassembled WGS sequence"/>
</dbReference>
<name>A0A137S2J5_9GAMM</name>
<gene>
    <name evidence="2" type="ORF">J122_3788</name>
</gene>
<evidence type="ECO:0000256" key="1">
    <source>
        <dbReference type="SAM" id="Phobius"/>
    </source>
</evidence>
<dbReference type="EMBL" id="LOCO01000031">
    <property type="protein sequence ID" value="KXO06665.1"/>
    <property type="molecule type" value="Genomic_DNA"/>
</dbReference>
<keyword evidence="3" id="KW-1185">Reference proteome</keyword>
<reference evidence="3" key="1">
    <citation type="submission" date="2015-12" db="EMBL/GenBank/DDBJ databases">
        <authorList>
            <person name="Lima A."/>
            <person name="Farahani Zayas N."/>
            <person name="Castro Da Silva M.A."/>
            <person name="Cabral A."/>
            <person name="Pessatti M.L."/>
        </authorList>
    </citation>
    <scope>NUCLEOTIDE SEQUENCE [LARGE SCALE GENOMIC DNA]</scope>
    <source>
        <strain evidence="3">LAMA 842</strain>
    </source>
</reference>
<comment type="caution">
    <text evidence="2">The sequence shown here is derived from an EMBL/GenBank/DDBJ whole genome shotgun (WGS) entry which is preliminary data.</text>
</comment>
<evidence type="ECO:0000313" key="2">
    <source>
        <dbReference type="EMBL" id="KXO06665.1"/>
    </source>
</evidence>
<keyword evidence="1" id="KW-1133">Transmembrane helix</keyword>
<keyword evidence="1" id="KW-0812">Transmembrane</keyword>
<dbReference type="AlphaFoldDB" id="A0A137S2J5"/>
<dbReference type="PATRIC" id="fig|1306954.6.peg.2621"/>
<sequence>MFRSWGGQGESVGQIIKRRIRFHEPALKALTICIVFVVAGILFDFSTPPCCPNSKDIK</sequence>
<proteinExistence type="predicted"/>